<keyword evidence="6" id="KW-0479">Metal-binding</keyword>
<dbReference type="InterPro" id="IPR003337">
    <property type="entry name" value="Trehalose_PPase"/>
</dbReference>
<comment type="cofactor">
    <cofactor evidence="6">
        <name>Mg(2+)</name>
        <dbReference type="ChEBI" id="CHEBI:18420"/>
    </cofactor>
</comment>
<dbReference type="NCBIfam" id="TIGR01484">
    <property type="entry name" value="HAD-SF-IIB"/>
    <property type="match status" value="1"/>
</dbReference>
<dbReference type="UniPathway" id="UPA00299"/>
<evidence type="ECO:0000313" key="8">
    <source>
        <dbReference type="Proteomes" id="UP000037397"/>
    </source>
</evidence>
<evidence type="ECO:0000256" key="4">
    <source>
        <dbReference type="ARBA" id="ARBA00022801"/>
    </source>
</evidence>
<dbReference type="EMBL" id="LAIR01000002">
    <property type="protein sequence ID" value="KNX38192.1"/>
    <property type="molecule type" value="Genomic_DNA"/>
</dbReference>
<name>A0A0L6CK91_9MICO</name>
<dbReference type="RefSeq" id="WP_050670615.1">
    <property type="nucleotide sequence ID" value="NZ_LAIR01000002.1"/>
</dbReference>
<dbReference type="SUPFAM" id="SSF56784">
    <property type="entry name" value="HAD-like"/>
    <property type="match status" value="1"/>
</dbReference>
<evidence type="ECO:0000256" key="2">
    <source>
        <dbReference type="ARBA" id="ARBA00005199"/>
    </source>
</evidence>
<proteinExistence type="inferred from homology"/>
<dbReference type="InterPro" id="IPR044651">
    <property type="entry name" value="OTSB-like"/>
</dbReference>
<comment type="pathway">
    <text evidence="2 6">Glycan biosynthesis; trehalose biosynthesis.</text>
</comment>
<dbReference type="PANTHER" id="PTHR43768:SF3">
    <property type="entry name" value="TREHALOSE 6-PHOSPHATE PHOSPHATASE"/>
    <property type="match status" value="1"/>
</dbReference>
<gene>
    <name evidence="7" type="ORF">VV01_15245</name>
</gene>
<dbReference type="Gene3D" id="3.30.70.1020">
    <property type="entry name" value="Trehalose-6-phosphate phosphatase related protein, domain 2"/>
    <property type="match status" value="1"/>
</dbReference>
<dbReference type="GO" id="GO:0005992">
    <property type="term" value="P:trehalose biosynthetic process"/>
    <property type="evidence" value="ECO:0007669"/>
    <property type="project" value="UniProtKB-UniPathway"/>
</dbReference>
<protein>
    <recommendedName>
        <fullName evidence="6">Trehalose 6-phosphate phosphatase</fullName>
        <ecNumber evidence="6">3.1.3.12</ecNumber>
    </recommendedName>
</protein>
<accession>A0A0L6CK91</accession>
<dbReference type="PATRIC" id="fig|1631356.3.peg.3021"/>
<dbReference type="Proteomes" id="UP000037397">
    <property type="component" value="Unassembled WGS sequence"/>
</dbReference>
<dbReference type="GO" id="GO:0004805">
    <property type="term" value="F:trehalose-phosphatase activity"/>
    <property type="evidence" value="ECO:0007669"/>
    <property type="project" value="UniProtKB-EC"/>
</dbReference>
<comment type="catalytic activity">
    <reaction evidence="1 6">
        <text>alpha,alpha-trehalose 6-phosphate + H2O = alpha,alpha-trehalose + phosphate</text>
        <dbReference type="Rhea" id="RHEA:23420"/>
        <dbReference type="ChEBI" id="CHEBI:15377"/>
        <dbReference type="ChEBI" id="CHEBI:16551"/>
        <dbReference type="ChEBI" id="CHEBI:43474"/>
        <dbReference type="ChEBI" id="CHEBI:58429"/>
        <dbReference type="EC" id="3.1.3.12"/>
    </reaction>
</comment>
<organism evidence="7 8">
    <name type="scientific">Luteipulveratus halotolerans</name>
    <dbReference type="NCBI Taxonomy" id="1631356"/>
    <lineage>
        <taxon>Bacteria</taxon>
        <taxon>Bacillati</taxon>
        <taxon>Actinomycetota</taxon>
        <taxon>Actinomycetes</taxon>
        <taxon>Micrococcales</taxon>
        <taxon>Dermacoccaceae</taxon>
        <taxon>Luteipulveratus</taxon>
    </lineage>
</organism>
<dbReference type="EC" id="3.1.3.12" evidence="6"/>
<sequence>MSALPPALVTALDRLVARSKVVIASDFDGVLAPLVDDPMTSRPLPGSIDTLVSLAELPGVTAAIVSGRDLATLRLLAELPDDSPVVLIGSHGAETSVDLDLGDQMDDAARHRLVGAASELHEIAAGHPDVRIEHKPVGVVLHTRGVEAAQAESATAAALRIPDSDPGIHAMRGKDVVELSVVAVSKGVALQALSSITASEATLYLGDDVTDEKAFAVLQHHSHVTVKVGEGPTAAQHRVGDPAQAVAVLREVLERRTR</sequence>
<comment type="function">
    <text evidence="5 6">Removes the phosphate from trehalose 6-phosphate to produce free trehalose.</text>
</comment>
<dbReference type="InterPro" id="IPR006379">
    <property type="entry name" value="HAD-SF_hydro_IIB"/>
</dbReference>
<dbReference type="InterPro" id="IPR023214">
    <property type="entry name" value="HAD_sf"/>
</dbReference>
<keyword evidence="8" id="KW-1185">Reference proteome</keyword>
<dbReference type="STRING" id="1631356.VV01_15245"/>
<keyword evidence="6" id="KW-0460">Magnesium</keyword>
<comment type="caution">
    <text evidence="7">The sequence shown here is derived from an EMBL/GenBank/DDBJ whole genome shotgun (WGS) entry which is preliminary data.</text>
</comment>
<evidence type="ECO:0000256" key="3">
    <source>
        <dbReference type="ARBA" id="ARBA00008770"/>
    </source>
</evidence>
<evidence type="ECO:0000313" key="7">
    <source>
        <dbReference type="EMBL" id="KNX38192.1"/>
    </source>
</evidence>
<evidence type="ECO:0000256" key="1">
    <source>
        <dbReference type="ARBA" id="ARBA00000500"/>
    </source>
</evidence>
<evidence type="ECO:0000256" key="5">
    <source>
        <dbReference type="ARBA" id="ARBA00024179"/>
    </source>
</evidence>
<dbReference type="OrthoDB" id="9816160at2"/>
<dbReference type="AlphaFoldDB" id="A0A0L6CK91"/>
<reference evidence="8" key="1">
    <citation type="submission" date="2015-03" db="EMBL/GenBank/DDBJ databases">
        <title>Luteipulveratus halotolerans sp. nov., a novel actinobacterium (Dermacoccaceae) from Sarawak, Malaysia.</title>
        <authorList>
            <person name="Juboi H."/>
            <person name="Basik A."/>
            <person name="Shamsul S.S."/>
            <person name="Arnold P."/>
            <person name="Schmitt E.K."/>
            <person name="Sanglier J.-J."/>
            <person name="Yeo T."/>
        </authorList>
    </citation>
    <scope>NUCLEOTIDE SEQUENCE [LARGE SCALE GENOMIC DNA]</scope>
    <source>
        <strain evidence="8">C296001</strain>
    </source>
</reference>
<evidence type="ECO:0000256" key="6">
    <source>
        <dbReference type="RuleBase" id="RU361117"/>
    </source>
</evidence>
<dbReference type="GO" id="GO:0046872">
    <property type="term" value="F:metal ion binding"/>
    <property type="evidence" value="ECO:0007669"/>
    <property type="project" value="UniProtKB-KW"/>
</dbReference>
<keyword evidence="4 6" id="KW-0378">Hydrolase</keyword>
<dbReference type="Gene3D" id="3.40.50.1000">
    <property type="entry name" value="HAD superfamily/HAD-like"/>
    <property type="match status" value="1"/>
</dbReference>
<comment type="similarity">
    <text evidence="3 6">Belongs to the trehalose phosphatase family.</text>
</comment>
<dbReference type="Pfam" id="PF02358">
    <property type="entry name" value="Trehalose_PPase"/>
    <property type="match status" value="1"/>
</dbReference>
<dbReference type="PANTHER" id="PTHR43768">
    <property type="entry name" value="TREHALOSE 6-PHOSPHATE PHOSPHATASE"/>
    <property type="match status" value="1"/>
</dbReference>
<dbReference type="NCBIfam" id="TIGR00685">
    <property type="entry name" value="T6PP"/>
    <property type="match status" value="1"/>
</dbReference>
<dbReference type="InterPro" id="IPR036412">
    <property type="entry name" value="HAD-like_sf"/>
</dbReference>